<keyword evidence="1" id="KW-1133">Transmembrane helix</keyword>
<keyword evidence="1" id="KW-0812">Transmembrane</keyword>
<protein>
    <recommendedName>
        <fullName evidence="3">SEA domain-containing protein</fullName>
    </recommendedName>
</protein>
<keyword evidence="1" id="KW-0472">Membrane</keyword>
<organism evidence="2">
    <name type="scientific">Octopus bimaculoides</name>
    <name type="common">California two-spotted octopus</name>
    <dbReference type="NCBI Taxonomy" id="37653"/>
    <lineage>
        <taxon>Eukaryota</taxon>
        <taxon>Metazoa</taxon>
        <taxon>Spiralia</taxon>
        <taxon>Lophotrochozoa</taxon>
        <taxon>Mollusca</taxon>
        <taxon>Cephalopoda</taxon>
        <taxon>Coleoidea</taxon>
        <taxon>Octopodiformes</taxon>
        <taxon>Octopoda</taxon>
        <taxon>Incirrata</taxon>
        <taxon>Octopodidae</taxon>
        <taxon>Octopus</taxon>
    </lineage>
</organism>
<dbReference type="EMBL" id="KQ418783">
    <property type="protein sequence ID" value="KOF85935.1"/>
    <property type="molecule type" value="Genomic_DNA"/>
</dbReference>
<feature type="transmembrane region" description="Helical" evidence="1">
    <location>
        <begin position="36"/>
        <end position="57"/>
    </location>
</feature>
<proteinExistence type="predicted"/>
<name>A0A0L8HAW9_OCTBM</name>
<sequence>MNGQAIDLFITEKFEIKMYGEYFSIKRSLWKPSLQLISLFISVFLLSALLIFLSLTLTSGNNFKRNSSLTDLSLLCDLETVTDPTTGH</sequence>
<evidence type="ECO:0000313" key="2">
    <source>
        <dbReference type="EMBL" id="KOF85935.1"/>
    </source>
</evidence>
<accession>A0A0L8HAW9</accession>
<reference evidence="2" key="1">
    <citation type="submission" date="2015-07" db="EMBL/GenBank/DDBJ databases">
        <title>MeaNS - Measles Nucleotide Surveillance Program.</title>
        <authorList>
            <person name="Tran T."/>
            <person name="Druce J."/>
        </authorList>
    </citation>
    <scope>NUCLEOTIDE SEQUENCE</scope>
    <source>
        <strain evidence="2">UCB-OBI-ISO-001</strain>
        <tissue evidence="2">Gonad</tissue>
    </source>
</reference>
<dbReference type="AlphaFoldDB" id="A0A0L8HAW9"/>
<evidence type="ECO:0008006" key="3">
    <source>
        <dbReference type="Google" id="ProtNLM"/>
    </source>
</evidence>
<evidence type="ECO:0000256" key="1">
    <source>
        <dbReference type="SAM" id="Phobius"/>
    </source>
</evidence>
<gene>
    <name evidence="2" type="ORF">OCBIM_22019563mg</name>
</gene>